<keyword evidence="3" id="KW-1185">Reference proteome</keyword>
<sequence>MSYAAQGADSSRTSHSISASFTTISTSTSSAPIPIPSINSSSAFTTNSESTFTISDIQIATDPSTLGVSTTSGLAVECHWQLAPGTGNSSNDCYHANYFYNDNNPNNGPNRGVLKTATKGPGAWGMPTASIKRASDHGVSA</sequence>
<accession>A0AAE0BEM2</accession>
<proteinExistence type="predicted"/>
<organism evidence="2 3">
    <name type="scientific">Cymbomonas tetramitiformis</name>
    <dbReference type="NCBI Taxonomy" id="36881"/>
    <lineage>
        <taxon>Eukaryota</taxon>
        <taxon>Viridiplantae</taxon>
        <taxon>Chlorophyta</taxon>
        <taxon>Pyramimonadophyceae</taxon>
        <taxon>Pyramimonadales</taxon>
        <taxon>Pyramimonadaceae</taxon>
        <taxon>Cymbomonas</taxon>
    </lineage>
</organism>
<evidence type="ECO:0000256" key="1">
    <source>
        <dbReference type="SAM" id="MobiDB-lite"/>
    </source>
</evidence>
<name>A0AAE0BEM2_9CHLO</name>
<feature type="region of interest" description="Disordered" evidence="1">
    <location>
        <begin position="118"/>
        <end position="141"/>
    </location>
</feature>
<evidence type="ECO:0000313" key="3">
    <source>
        <dbReference type="Proteomes" id="UP001190700"/>
    </source>
</evidence>
<dbReference type="AlphaFoldDB" id="A0AAE0BEM2"/>
<gene>
    <name evidence="2" type="ORF">CYMTET_55520</name>
</gene>
<dbReference type="Proteomes" id="UP001190700">
    <property type="component" value="Unassembled WGS sequence"/>
</dbReference>
<reference evidence="2 3" key="1">
    <citation type="journal article" date="2015" name="Genome Biol. Evol.">
        <title>Comparative Genomics of a Bacterivorous Green Alga Reveals Evolutionary Causalities and Consequences of Phago-Mixotrophic Mode of Nutrition.</title>
        <authorList>
            <person name="Burns J.A."/>
            <person name="Paasch A."/>
            <person name="Narechania A."/>
            <person name="Kim E."/>
        </authorList>
    </citation>
    <scope>NUCLEOTIDE SEQUENCE [LARGE SCALE GENOMIC DNA]</scope>
    <source>
        <strain evidence="2 3">PLY_AMNH</strain>
    </source>
</reference>
<dbReference type="EMBL" id="LGRX02035541">
    <property type="protein sequence ID" value="KAK3234207.1"/>
    <property type="molecule type" value="Genomic_DNA"/>
</dbReference>
<protein>
    <submittedName>
        <fullName evidence="2">Uncharacterized protein</fullName>
    </submittedName>
</protein>
<comment type="caution">
    <text evidence="2">The sequence shown here is derived from an EMBL/GenBank/DDBJ whole genome shotgun (WGS) entry which is preliminary data.</text>
</comment>
<evidence type="ECO:0000313" key="2">
    <source>
        <dbReference type="EMBL" id="KAK3234207.1"/>
    </source>
</evidence>